<reference evidence="1 2" key="1">
    <citation type="journal article" date="2017" name="Genome Announc.">
        <title>Draft Genome Sequence of Romboutsia maritimum sp. nov. Strain CCRI-22766(T), Isolated from Coastal Estuarine Mud.</title>
        <authorList>
            <person name="Maheux A.F."/>
            <person name="Boudreau D.K."/>
            <person name="Berube E."/>
            <person name="Boissinot M."/>
            <person name="Raymond F."/>
            <person name="Brodeur S."/>
            <person name="Corbeil J."/>
            <person name="Brightwell G."/>
            <person name="Broda D."/>
            <person name="Omar R.F."/>
            <person name="Bergeron M.G."/>
        </authorList>
    </citation>
    <scope>NUCLEOTIDE SEQUENCE [LARGE SCALE GENOMIC DNA]</scope>
    <source>
        <strain evidence="1 2">CCRI-22766</strain>
    </source>
</reference>
<name>A0A371ISL8_9FIRM</name>
<gene>
    <name evidence="1" type="ORF">CHF27_008155</name>
</gene>
<sequence length="101" mass="12096">MNINIIYIYPKIIEVNKEINLLRIIDKKIKETIVFYAIKKNSFYEIYIINTMLGNYINICNVSNEKELNSLISRFKGYEKEIKEINDLCIIEKYILNLIKK</sequence>
<dbReference type="AlphaFoldDB" id="A0A371ISL8"/>
<organism evidence="1 2">
    <name type="scientific">Romboutsia maritimum</name>
    <dbReference type="NCBI Taxonomy" id="2020948"/>
    <lineage>
        <taxon>Bacteria</taxon>
        <taxon>Bacillati</taxon>
        <taxon>Bacillota</taxon>
        <taxon>Clostridia</taxon>
        <taxon>Peptostreptococcales</taxon>
        <taxon>Peptostreptococcaceae</taxon>
        <taxon>Romboutsia</taxon>
    </lineage>
</organism>
<keyword evidence="2" id="KW-1185">Reference proteome</keyword>
<dbReference type="RefSeq" id="WP_095405522.1">
    <property type="nucleotide sequence ID" value="NZ_NOJZ02000012.1"/>
</dbReference>
<proteinExistence type="predicted"/>
<dbReference type="Proteomes" id="UP000243494">
    <property type="component" value="Unassembled WGS sequence"/>
</dbReference>
<dbReference type="OrthoDB" id="1753016at2"/>
<protein>
    <submittedName>
        <fullName evidence="1">Uncharacterized protein</fullName>
    </submittedName>
</protein>
<evidence type="ECO:0000313" key="1">
    <source>
        <dbReference type="EMBL" id="RDY23453.1"/>
    </source>
</evidence>
<dbReference type="EMBL" id="NOJZ02000012">
    <property type="protein sequence ID" value="RDY23453.1"/>
    <property type="molecule type" value="Genomic_DNA"/>
</dbReference>
<comment type="caution">
    <text evidence="1">The sequence shown here is derived from an EMBL/GenBank/DDBJ whole genome shotgun (WGS) entry which is preliminary data.</text>
</comment>
<evidence type="ECO:0000313" key="2">
    <source>
        <dbReference type="Proteomes" id="UP000243494"/>
    </source>
</evidence>
<accession>A0A371ISL8</accession>